<feature type="transmembrane region" description="Helical" evidence="1">
    <location>
        <begin position="21"/>
        <end position="40"/>
    </location>
</feature>
<keyword evidence="1" id="KW-0472">Membrane</keyword>
<accession>A0A8J2JKM2</accession>
<evidence type="ECO:0000313" key="3">
    <source>
        <dbReference type="Proteomes" id="UP000708208"/>
    </source>
</evidence>
<evidence type="ECO:0000256" key="1">
    <source>
        <dbReference type="SAM" id="Phobius"/>
    </source>
</evidence>
<proteinExistence type="predicted"/>
<keyword evidence="1" id="KW-1133">Transmembrane helix</keyword>
<keyword evidence="1" id="KW-0812">Transmembrane</keyword>
<organism evidence="2 3">
    <name type="scientific">Allacma fusca</name>
    <dbReference type="NCBI Taxonomy" id="39272"/>
    <lineage>
        <taxon>Eukaryota</taxon>
        <taxon>Metazoa</taxon>
        <taxon>Ecdysozoa</taxon>
        <taxon>Arthropoda</taxon>
        <taxon>Hexapoda</taxon>
        <taxon>Collembola</taxon>
        <taxon>Symphypleona</taxon>
        <taxon>Sminthuridae</taxon>
        <taxon>Allacma</taxon>
    </lineage>
</organism>
<evidence type="ECO:0000313" key="2">
    <source>
        <dbReference type="EMBL" id="CAG7722151.1"/>
    </source>
</evidence>
<dbReference type="EMBL" id="CAJVCH010086768">
    <property type="protein sequence ID" value="CAG7722151.1"/>
    <property type="molecule type" value="Genomic_DNA"/>
</dbReference>
<comment type="caution">
    <text evidence="2">The sequence shown here is derived from an EMBL/GenBank/DDBJ whole genome shotgun (WGS) entry which is preliminary data.</text>
</comment>
<dbReference type="Proteomes" id="UP000708208">
    <property type="component" value="Unassembled WGS sequence"/>
</dbReference>
<name>A0A8J2JKM2_9HEXA</name>
<sequence length="165" mass="18273">MSEVILKGTELRRVLISQCPTIYLALKVCFSLSLFLPPGVGVSQGRSLVGVENAIIENDGADNFPMNLIQRQEDDLELMEEIAIFAPPGVAEQTQHVSYLEEMQVTMEKTTHVISQGADDSWVPAVSALVIVLIVFSISVFACCLHCPFCCVYRMNDPHRIAFEI</sequence>
<gene>
    <name evidence="2" type="ORF">AFUS01_LOCUS11320</name>
</gene>
<keyword evidence="3" id="KW-1185">Reference proteome</keyword>
<dbReference type="AlphaFoldDB" id="A0A8J2JKM2"/>
<reference evidence="2" key="1">
    <citation type="submission" date="2021-06" db="EMBL/GenBank/DDBJ databases">
        <authorList>
            <person name="Hodson N. C."/>
            <person name="Mongue J. A."/>
            <person name="Jaron S. K."/>
        </authorList>
    </citation>
    <scope>NUCLEOTIDE SEQUENCE</scope>
</reference>
<feature type="transmembrane region" description="Helical" evidence="1">
    <location>
        <begin position="125"/>
        <end position="153"/>
    </location>
</feature>
<protein>
    <submittedName>
        <fullName evidence="2">Uncharacterized protein</fullName>
    </submittedName>
</protein>